<sequence length="88" mass="9625">MAPGFYHNISALANNTNEIIQLATAIDGAHRVFPTAFGTKLVIEVLSRWGFNRPQRAAGHHRAGSRSETLAETGSRSKTVELSEYCQP</sequence>
<proteinExistence type="predicted"/>
<reference evidence="2" key="2">
    <citation type="submission" date="2020-05" db="UniProtKB">
        <authorList>
            <consortium name="EnsemblMetazoa"/>
        </authorList>
    </citation>
    <scope>IDENTIFICATION</scope>
    <source>
        <strain evidence="2">IAEA</strain>
    </source>
</reference>
<evidence type="ECO:0000256" key="1">
    <source>
        <dbReference type="SAM" id="MobiDB-lite"/>
    </source>
</evidence>
<feature type="region of interest" description="Disordered" evidence="1">
    <location>
        <begin position="56"/>
        <end position="88"/>
    </location>
</feature>
<reference evidence="3" key="1">
    <citation type="submission" date="2015-01" db="EMBL/GenBank/DDBJ databases">
        <authorList>
            <person name="Aksoy S."/>
            <person name="Warren W."/>
            <person name="Wilson R.K."/>
        </authorList>
    </citation>
    <scope>NUCLEOTIDE SEQUENCE [LARGE SCALE GENOMIC DNA]</scope>
    <source>
        <strain evidence="3">IAEA</strain>
    </source>
</reference>
<dbReference type="AlphaFoldDB" id="A0A1B0BNR2"/>
<evidence type="ECO:0000313" key="3">
    <source>
        <dbReference type="Proteomes" id="UP000092460"/>
    </source>
</evidence>
<dbReference type="VEuPathDB" id="VectorBase:GPPI035810"/>
<protein>
    <submittedName>
        <fullName evidence="2">Uncharacterized protein</fullName>
    </submittedName>
</protein>
<dbReference type="Proteomes" id="UP000092460">
    <property type="component" value="Unassembled WGS sequence"/>
</dbReference>
<keyword evidence="3" id="KW-1185">Reference proteome</keyword>
<accession>A0A1B0BNR2</accession>
<name>A0A1B0BNR2_9MUSC</name>
<feature type="compositionally biased region" description="Polar residues" evidence="1">
    <location>
        <begin position="66"/>
        <end position="77"/>
    </location>
</feature>
<dbReference type="EMBL" id="JXJN01017564">
    <property type="status" value="NOT_ANNOTATED_CDS"/>
    <property type="molecule type" value="Genomic_DNA"/>
</dbReference>
<dbReference type="EnsemblMetazoa" id="GPPI035810-RA">
    <property type="protein sequence ID" value="GPPI035810-PA"/>
    <property type="gene ID" value="GPPI035810"/>
</dbReference>
<organism evidence="2 3">
    <name type="scientific">Glossina palpalis gambiensis</name>
    <dbReference type="NCBI Taxonomy" id="67801"/>
    <lineage>
        <taxon>Eukaryota</taxon>
        <taxon>Metazoa</taxon>
        <taxon>Ecdysozoa</taxon>
        <taxon>Arthropoda</taxon>
        <taxon>Hexapoda</taxon>
        <taxon>Insecta</taxon>
        <taxon>Pterygota</taxon>
        <taxon>Neoptera</taxon>
        <taxon>Endopterygota</taxon>
        <taxon>Diptera</taxon>
        <taxon>Brachycera</taxon>
        <taxon>Muscomorpha</taxon>
        <taxon>Hippoboscoidea</taxon>
        <taxon>Glossinidae</taxon>
        <taxon>Glossina</taxon>
    </lineage>
</organism>
<evidence type="ECO:0000313" key="2">
    <source>
        <dbReference type="EnsemblMetazoa" id="GPPI035810-PA"/>
    </source>
</evidence>